<dbReference type="Pfam" id="PF13333">
    <property type="entry name" value="rve_2"/>
    <property type="match status" value="1"/>
</dbReference>
<dbReference type="Pfam" id="PF00665">
    <property type="entry name" value="rve"/>
    <property type="match status" value="1"/>
</dbReference>
<dbReference type="PANTHER" id="PTHR42648">
    <property type="entry name" value="TRANSPOSASE, PUTATIVE-RELATED"/>
    <property type="match status" value="1"/>
</dbReference>
<protein>
    <recommendedName>
        <fullName evidence="8">Integrase catalytic domain-containing protein</fullName>
    </recommendedName>
</protein>
<keyword evidence="5" id="KW-0460">Magnesium</keyword>
<keyword evidence="7" id="KW-0233">DNA recombination</keyword>
<evidence type="ECO:0000256" key="4">
    <source>
        <dbReference type="ARBA" id="ARBA00022801"/>
    </source>
</evidence>
<keyword evidence="3" id="KW-0255">Endonuclease</keyword>
<evidence type="ECO:0000256" key="5">
    <source>
        <dbReference type="ARBA" id="ARBA00022842"/>
    </source>
</evidence>
<evidence type="ECO:0000313" key="9">
    <source>
        <dbReference type="EMBL" id="PIW96813.1"/>
    </source>
</evidence>
<keyword evidence="1" id="KW-0540">Nuclease</keyword>
<evidence type="ECO:0000256" key="6">
    <source>
        <dbReference type="ARBA" id="ARBA00022908"/>
    </source>
</evidence>
<sequence length="362" mass="42983">MRQFNRFRGTKGFITMWERVIRFRYMITEEAKKRCQILAFWEKHGTSATTEAFNIKRRILFVWQEKLRNGHGKLESLNPIKKTPKNKRKRIWDTRILEEIKRLRNDHNNLGKEKLHPLLLDFCDAYGLKCPGVSTVGRLMKDLGGLRIFPQKVSHFGKIKKVNRNKILRKPKDFKALYPGHCIAFDTIEKQRNGQRMYIIVAIDLYTRIAFALGTKSHASNTMAHFLHLISMMFPYEIKHVLSDNGSEFKKYFSSLTGKKSITHFHTYPRTPKMNAHCERLNRSLQEEFIDYNVNLLFDDITLFNKKFADYLTFYNEKRVHTAFKNKLSPLQFMIQSNHYKINLPEECKNGWTYTFISYLFC</sequence>
<dbReference type="InterPro" id="IPR039537">
    <property type="entry name" value="Retrotran_Ty1/copia-like"/>
</dbReference>
<dbReference type="InterPro" id="IPR001584">
    <property type="entry name" value="Integrase_cat-core"/>
</dbReference>
<evidence type="ECO:0000256" key="3">
    <source>
        <dbReference type="ARBA" id="ARBA00022759"/>
    </source>
</evidence>
<gene>
    <name evidence="9" type="ORF">COZ82_02945</name>
</gene>
<dbReference type="GO" id="GO:0015074">
    <property type="term" value="P:DNA integration"/>
    <property type="evidence" value="ECO:0007669"/>
    <property type="project" value="UniProtKB-KW"/>
</dbReference>
<keyword evidence="2" id="KW-0479">Metal-binding</keyword>
<dbReference type="Gene3D" id="3.30.420.10">
    <property type="entry name" value="Ribonuclease H-like superfamily/Ribonuclease H"/>
    <property type="match status" value="1"/>
</dbReference>
<dbReference type="InterPro" id="IPR036397">
    <property type="entry name" value="RNaseH_sf"/>
</dbReference>
<keyword evidence="6" id="KW-0229">DNA integration</keyword>
<dbReference type="GO" id="GO:0006310">
    <property type="term" value="P:DNA recombination"/>
    <property type="evidence" value="ECO:0007669"/>
    <property type="project" value="UniProtKB-KW"/>
</dbReference>
<dbReference type="PROSITE" id="PS50994">
    <property type="entry name" value="INTEGRASE"/>
    <property type="match status" value="1"/>
</dbReference>
<dbReference type="EMBL" id="PFHR01000153">
    <property type="protein sequence ID" value="PIW96813.1"/>
    <property type="molecule type" value="Genomic_DNA"/>
</dbReference>
<reference evidence="10" key="1">
    <citation type="submission" date="2017-09" db="EMBL/GenBank/DDBJ databases">
        <title>Depth-based differentiation of microbial function through sediment-hosted aquifers and enrichment of novel symbionts in the deep terrestrial subsurface.</title>
        <authorList>
            <person name="Probst A.J."/>
            <person name="Ladd B."/>
            <person name="Jarett J.K."/>
            <person name="Geller-Mcgrath D.E."/>
            <person name="Sieber C.M.K."/>
            <person name="Emerson J.B."/>
            <person name="Anantharaman K."/>
            <person name="Thomas B.C."/>
            <person name="Malmstrom R."/>
            <person name="Stieglmeier M."/>
            <person name="Klingl A."/>
            <person name="Woyke T."/>
            <person name="Ryan C.M."/>
            <person name="Banfield J.F."/>
        </authorList>
    </citation>
    <scope>NUCLEOTIDE SEQUENCE [LARGE SCALE GENOMIC DNA]</scope>
</reference>
<dbReference type="AlphaFoldDB" id="A0A2M7IN97"/>
<dbReference type="SUPFAM" id="SSF53098">
    <property type="entry name" value="Ribonuclease H-like"/>
    <property type="match status" value="1"/>
</dbReference>
<keyword evidence="4" id="KW-0378">Hydrolase</keyword>
<evidence type="ECO:0000256" key="7">
    <source>
        <dbReference type="ARBA" id="ARBA00023172"/>
    </source>
</evidence>
<dbReference type="GO" id="GO:0016787">
    <property type="term" value="F:hydrolase activity"/>
    <property type="evidence" value="ECO:0007669"/>
    <property type="project" value="UniProtKB-KW"/>
</dbReference>
<evidence type="ECO:0000256" key="1">
    <source>
        <dbReference type="ARBA" id="ARBA00022722"/>
    </source>
</evidence>
<comment type="caution">
    <text evidence="9">The sequence shown here is derived from an EMBL/GenBank/DDBJ whole genome shotgun (WGS) entry which is preliminary data.</text>
</comment>
<dbReference type="GO" id="GO:0046872">
    <property type="term" value="F:metal ion binding"/>
    <property type="evidence" value="ECO:0007669"/>
    <property type="project" value="UniProtKB-KW"/>
</dbReference>
<dbReference type="GO" id="GO:0004519">
    <property type="term" value="F:endonuclease activity"/>
    <property type="evidence" value="ECO:0007669"/>
    <property type="project" value="UniProtKB-KW"/>
</dbReference>
<name>A0A2M7IN97_9BACT</name>
<evidence type="ECO:0000256" key="2">
    <source>
        <dbReference type="ARBA" id="ARBA00022723"/>
    </source>
</evidence>
<organism evidence="9 10">
    <name type="scientific">Candidatus Kaiserbacteria bacterium CG_4_8_14_3_um_filter_38_9</name>
    <dbReference type="NCBI Taxonomy" id="1974599"/>
    <lineage>
        <taxon>Bacteria</taxon>
        <taxon>Candidatus Kaiseribacteriota</taxon>
    </lineage>
</organism>
<proteinExistence type="predicted"/>
<dbReference type="Proteomes" id="UP000230837">
    <property type="component" value="Unassembled WGS sequence"/>
</dbReference>
<feature type="domain" description="Integrase catalytic" evidence="8">
    <location>
        <begin position="175"/>
        <end position="338"/>
    </location>
</feature>
<dbReference type="PANTHER" id="PTHR42648:SF11">
    <property type="entry name" value="TRANSPOSON TY4-P GAG-POL POLYPROTEIN"/>
    <property type="match status" value="1"/>
</dbReference>
<dbReference type="GO" id="GO:0003676">
    <property type="term" value="F:nucleic acid binding"/>
    <property type="evidence" value="ECO:0007669"/>
    <property type="project" value="InterPro"/>
</dbReference>
<accession>A0A2M7IN97</accession>
<dbReference type="InterPro" id="IPR012337">
    <property type="entry name" value="RNaseH-like_sf"/>
</dbReference>
<evidence type="ECO:0000259" key="8">
    <source>
        <dbReference type="PROSITE" id="PS50994"/>
    </source>
</evidence>
<evidence type="ECO:0000313" key="10">
    <source>
        <dbReference type="Proteomes" id="UP000230837"/>
    </source>
</evidence>